<dbReference type="Proteomes" id="UP001374584">
    <property type="component" value="Unassembled WGS sequence"/>
</dbReference>
<proteinExistence type="predicted"/>
<name>A0AAN9QXB5_PHACN</name>
<accession>A0AAN9QXB5</accession>
<evidence type="ECO:0000313" key="1">
    <source>
        <dbReference type="EMBL" id="KAK7346518.1"/>
    </source>
</evidence>
<gene>
    <name evidence="1" type="ORF">VNO80_21039</name>
</gene>
<dbReference type="EMBL" id="JAYMYR010000008">
    <property type="protein sequence ID" value="KAK7346518.1"/>
    <property type="molecule type" value="Genomic_DNA"/>
</dbReference>
<organism evidence="1 2">
    <name type="scientific">Phaseolus coccineus</name>
    <name type="common">Scarlet runner bean</name>
    <name type="synonym">Phaseolus multiflorus</name>
    <dbReference type="NCBI Taxonomy" id="3886"/>
    <lineage>
        <taxon>Eukaryota</taxon>
        <taxon>Viridiplantae</taxon>
        <taxon>Streptophyta</taxon>
        <taxon>Embryophyta</taxon>
        <taxon>Tracheophyta</taxon>
        <taxon>Spermatophyta</taxon>
        <taxon>Magnoliopsida</taxon>
        <taxon>eudicotyledons</taxon>
        <taxon>Gunneridae</taxon>
        <taxon>Pentapetalae</taxon>
        <taxon>rosids</taxon>
        <taxon>fabids</taxon>
        <taxon>Fabales</taxon>
        <taxon>Fabaceae</taxon>
        <taxon>Papilionoideae</taxon>
        <taxon>50 kb inversion clade</taxon>
        <taxon>NPAAA clade</taxon>
        <taxon>indigoferoid/millettioid clade</taxon>
        <taxon>Phaseoleae</taxon>
        <taxon>Phaseolus</taxon>
    </lineage>
</organism>
<comment type="caution">
    <text evidence="1">The sequence shown here is derived from an EMBL/GenBank/DDBJ whole genome shotgun (WGS) entry which is preliminary data.</text>
</comment>
<reference evidence="1 2" key="1">
    <citation type="submission" date="2024-01" db="EMBL/GenBank/DDBJ databases">
        <title>The genomes of 5 underutilized Papilionoideae crops provide insights into root nodulation and disease resistanc.</title>
        <authorList>
            <person name="Jiang F."/>
        </authorList>
    </citation>
    <scope>NUCLEOTIDE SEQUENCE [LARGE SCALE GENOMIC DNA]</scope>
    <source>
        <strain evidence="1">JINMINGXINNONG_FW02</strain>
        <tissue evidence="1">Leaves</tissue>
    </source>
</reference>
<keyword evidence="2" id="KW-1185">Reference proteome</keyword>
<evidence type="ECO:0000313" key="2">
    <source>
        <dbReference type="Proteomes" id="UP001374584"/>
    </source>
</evidence>
<protein>
    <submittedName>
        <fullName evidence="1">Uncharacterized protein</fullName>
    </submittedName>
</protein>
<sequence>MEASNCKLVEPTTQKTVPFPPLSEMTHLALHAADWFENGIGWEVVNVEELVWKKDDDDDDDDDDGDDDDEKVILLGAVAVKA</sequence>
<dbReference type="AlphaFoldDB" id="A0AAN9QXB5"/>